<feature type="region of interest" description="Disordered" evidence="5">
    <location>
        <begin position="48"/>
        <end position="75"/>
    </location>
</feature>
<dbReference type="PANTHER" id="PTHR46746">
    <property type="entry name" value="KILLER CELL LECTIN-LIKE RECEPTOR SUBFAMILY F MEMBER 2"/>
    <property type="match status" value="1"/>
</dbReference>
<organism evidence="8 9">
    <name type="scientific">Pogona vitticeps</name>
    <name type="common">central bearded dragon</name>
    <dbReference type="NCBI Taxonomy" id="103695"/>
    <lineage>
        <taxon>Eukaryota</taxon>
        <taxon>Metazoa</taxon>
        <taxon>Chordata</taxon>
        <taxon>Craniata</taxon>
        <taxon>Vertebrata</taxon>
        <taxon>Euteleostomi</taxon>
        <taxon>Lepidosauria</taxon>
        <taxon>Squamata</taxon>
        <taxon>Bifurcata</taxon>
        <taxon>Unidentata</taxon>
        <taxon>Episquamata</taxon>
        <taxon>Toxicofera</taxon>
        <taxon>Iguania</taxon>
        <taxon>Acrodonta</taxon>
        <taxon>Agamidae</taxon>
        <taxon>Amphibolurinae</taxon>
        <taxon>Pogona</taxon>
    </lineage>
</organism>
<reference evidence="8" key="1">
    <citation type="submission" date="2025-05" db="UniProtKB">
        <authorList>
            <consortium name="RefSeq"/>
        </authorList>
    </citation>
    <scope>NUCLEOTIDE SEQUENCE [LARGE SCALE GENOMIC DNA]</scope>
</reference>
<dbReference type="PROSITE" id="PS50041">
    <property type="entry name" value="C_TYPE_LECTIN_2"/>
    <property type="match status" value="1"/>
</dbReference>
<feature type="domain" description="C-type lectin" evidence="7">
    <location>
        <begin position="206"/>
        <end position="318"/>
    </location>
</feature>
<dbReference type="PROSITE" id="PS00615">
    <property type="entry name" value="C_TYPE_LECTIN_1"/>
    <property type="match status" value="1"/>
</dbReference>
<evidence type="ECO:0000256" key="5">
    <source>
        <dbReference type="SAM" id="MobiDB-lite"/>
    </source>
</evidence>
<dbReference type="InterPro" id="IPR001304">
    <property type="entry name" value="C-type_lectin-like"/>
</dbReference>
<keyword evidence="8" id="KW-1185">Reference proteome</keyword>
<protein>
    <submittedName>
        <fullName evidence="9">Hepatic lectin-like isoform X1</fullName>
    </submittedName>
</protein>
<dbReference type="InterPro" id="IPR051379">
    <property type="entry name" value="C-type_Lectin_Receptor_IMM"/>
</dbReference>
<evidence type="ECO:0000259" key="7">
    <source>
        <dbReference type="PROSITE" id="PS50041"/>
    </source>
</evidence>
<dbReference type="InterPro" id="IPR016187">
    <property type="entry name" value="CTDL_fold"/>
</dbReference>
<dbReference type="Gene3D" id="3.10.100.10">
    <property type="entry name" value="Mannose-Binding Protein A, subunit A"/>
    <property type="match status" value="1"/>
</dbReference>
<comment type="subcellular location">
    <subcellularLocation>
        <location evidence="1">Secreted</location>
    </subcellularLocation>
</comment>
<dbReference type="GeneID" id="110082674"/>
<dbReference type="Proteomes" id="UP001652642">
    <property type="component" value="Chromosome 2"/>
</dbReference>
<dbReference type="PANTHER" id="PTHR46746:SF9">
    <property type="entry name" value="CD209 ANTIGEN-LIKE PROTEIN C-LIKE"/>
    <property type="match status" value="1"/>
</dbReference>
<keyword evidence="3" id="KW-0430">Lectin</keyword>
<accession>A0A6J0U5X8</accession>
<dbReference type="GO" id="GO:0030246">
    <property type="term" value="F:carbohydrate binding"/>
    <property type="evidence" value="ECO:0007669"/>
    <property type="project" value="UniProtKB-KW"/>
</dbReference>
<reference evidence="9" key="2">
    <citation type="submission" date="2025-08" db="UniProtKB">
        <authorList>
            <consortium name="RefSeq"/>
        </authorList>
    </citation>
    <scope>IDENTIFICATION</scope>
</reference>
<dbReference type="Pfam" id="PF00059">
    <property type="entry name" value="Lectin_C"/>
    <property type="match status" value="1"/>
</dbReference>
<keyword evidence="4" id="KW-1015">Disulfide bond</keyword>
<gene>
    <name evidence="9" type="primary">LOC110082674</name>
</gene>
<keyword evidence="6" id="KW-0812">Transmembrane</keyword>
<dbReference type="InterPro" id="IPR018378">
    <property type="entry name" value="C-type_lectin_CS"/>
</dbReference>
<keyword evidence="6" id="KW-1133">Transmembrane helix</keyword>
<name>A0A6J0U5X8_9SAUR</name>
<feature type="region of interest" description="Disordered" evidence="5">
    <location>
        <begin position="1"/>
        <end position="24"/>
    </location>
</feature>
<evidence type="ECO:0000313" key="9">
    <source>
        <dbReference type="RefSeq" id="XP_020656067.2"/>
    </source>
</evidence>
<evidence type="ECO:0000256" key="1">
    <source>
        <dbReference type="ARBA" id="ARBA00004613"/>
    </source>
</evidence>
<keyword evidence="2" id="KW-0964">Secreted</keyword>
<feature type="compositionally biased region" description="Polar residues" evidence="5">
    <location>
        <begin position="14"/>
        <end position="23"/>
    </location>
</feature>
<evidence type="ECO:0000313" key="8">
    <source>
        <dbReference type="Proteomes" id="UP001652642"/>
    </source>
</evidence>
<keyword evidence="6" id="KW-0472">Membrane</keyword>
<dbReference type="RefSeq" id="XP_020656067.2">
    <property type="nucleotide sequence ID" value="XM_020800408.2"/>
</dbReference>
<evidence type="ECO:0000256" key="6">
    <source>
        <dbReference type="SAM" id="Phobius"/>
    </source>
</evidence>
<evidence type="ECO:0000256" key="2">
    <source>
        <dbReference type="ARBA" id="ARBA00022525"/>
    </source>
</evidence>
<dbReference type="KEGG" id="pvt:110082674"/>
<dbReference type="GO" id="GO:0005576">
    <property type="term" value="C:extracellular region"/>
    <property type="evidence" value="ECO:0007669"/>
    <property type="project" value="UniProtKB-SubCell"/>
</dbReference>
<dbReference type="InParanoid" id="A0A6J0U5X8"/>
<sequence>MAMEAQYGNWLSDPETQSSSTELQPKGIYVCAGAPPFPLKTKELYSPNSLENENDYDDASFVTPRVPQSRRESSERVISAVKEAGVMKSKEDPSVSKSTERKDQRSLHVIILYVLVAVCFVMWAGLLSLFLLKYTAISEELHTLKTNYSEKLIRVKKYEDYIGKMQIVLEMIPSNNYYKLKEIAASLCDNGNSSVFTSCPRGWEKEEENCYYFSKEKKNWTDAQWDCINRQAHLVSIWTDQEQGFVKDRLNNEIHWLGMTDLEEEGKWRWAEGDLLVSTAFWKIREPKKGAGKNCGIMHPHGTWGSDVCSLPYRWICKNKLIC</sequence>
<dbReference type="InterPro" id="IPR033989">
    <property type="entry name" value="CD209-like_CTLD"/>
</dbReference>
<dbReference type="InterPro" id="IPR016186">
    <property type="entry name" value="C-type_lectin-like/link_sf"/>
</dbReference>
<dbReference type="SUPFAM" id="SSF56436">
    <property type="entry name" value="C-type lectin-like"/>
    <property type="match status" value="1"/>
</dbReference>
<proteinExistence type="predicted"/>
<dbReference type="OrthoDB" id="6133475at2759"/>
<feature type="transmembrane region" description="Helical" evidence="6">
    <location>
        <begin position="110"/>
        <end position="132"/>
    </location>
</feature>
<dbReference type="CDD" id="cd03590">
    <property type="entry name" value="CLECT_DC-SIGN_like"/>
    <property type="match status" value="1"/>
</dbReference>
<evidence type="ECO:0000256" key="3">
    <source>
        <dbReference type="ARBA" id="ARBA00022734"/>
    </source>
</evidence>
<dbReference type="SMART" id="SM00034">
    <property type="entry name" value="CLECT"/>
    <property type="match status" value="1"/>
</dbReference>
<dbReference type="AlphaFoldDB" id="A0A6J0U5X8"/>
<evidence type="ECO:0000256" key="4">
    <source>
        <dbReference type="ARBA" id="ARBA00023157"/>
    </source>
</evidence>